<sequence>MQANDGLSKKLVLLDIVHSCCPDRERELMDIFKDMEKEKDDWRQTALDQVERIKKLEEVIEPKSKQLTNVEGRIQVLENEKTVWLGGLSMGKNEEEIAAMLSETNNLDIEGSKTWKDKHCKLFTKQYPYV</sequence>
<reference evidence="1" key="1">
    <citation type="journal article" date="2022" name="Int. J. Mol. Sci.">
        <title>Draft Genome of Tanacetum Coccineum: Genomic Comparison of Closely Related Tanacetum-Family Plants.</title>
        <authorList>
            <person name="Yamashiro T."/>
            <person name="Shiraishi A."/>
            <person name="Nakayama K."/>
            <person name="Satake H."/>
        </authorList>
    </citation>
    <scope>NUCLEOTIDE SEQUENCE</scope>
</reference>
<reference evidence="1" key="2">
    <citation type="submission" date="2022-01" db="EMBL/GenBank/DDBJ databases">
        <authorList>
            <person name="Yamashiro T."/>
            <person name="Shiraishi A."/>
            <person name="Satake H."/>
            <person name="Nakayama K."/>
        </authorList>
    </citation>
    <scope>NUCLEOTIDE SEQUENCE</scope>
</reference>
<organism evidence="1 2">
    <name type="scientific">Tanacetum coccineum</name>
    <dbReference type="NCBI Taxonomy" id="301880"/>
    <lineage>
        <taxon>Eukaryota</taxon>
        <taxon>Viridiplantae</taxon>
        <taxon>Streptophyta</taxon>
        <taxon>Embryophyta</taxon>
        <taxon>Tracheophyta</taxon>
        <taxon>Spermatophyta</taxon>
        <taxon>Magnoliopsida</taxon>
        <taxon>eudicotyledons</taxon>
        <taxon>Gunneridae</taxon>
        <taxon>Pentapetalae</taxon>
        <taxon>asterids</taxon>
        <taxon>campanulids</taxon>
        <taxon>Asterales</taxon>
        <taxon>Asteraceae</taxon>
        <taxon>Asteroideae</taxon>
        <taxon>Anthemideae</taxon>
        <taxon>Anthemidinae</taxon>
        <taxon>Tanacetum</taxon>
    </lineage>
</organism>
<gene>
    <name evidence="1" type="ORF">Tco_0705955</name>
</gene>
<comment type="caution">
    <text evidence="1">The sequence shown here is derived from an EMBL/GenBank/DDBJ whole genome shotgun (WGS) entry which is preliminary data.</text>
</comment>
<dbReference type="Proteomes" id="UP001151760">
    <property type="component" value="Unassembled WGS sequence"/>
</dbReference>
<proteinExistence type="predicted"/>
<accession>A0ABQ4Y656</accession>
<dbReference type="EMBL" id="BQNB010010130">
    <property type="protein sequence ID" value="GJS73114.1"/>
    <property type="molecule type" value="Genomic_DNA"/>
</dbReference>
<name>A0ABQ4Y656_9ASTR</name>
<evidence type="ECO:0000313" key="1">
    <source>
        <dbReference type="EMBL" id="GJS73114.1"/>
    </source>
</evidence>
<keyword evidence="2" id="KW-1185">Reference proteome</keyword>
<evidence type="ECO:0000313" key="2">
    <source>
        <dbReference type="Proteomes" id="UP001151760"/>
    </source>
</evidence>
<protein>
    <submittedName>
        <fullName evidence="1">Uncharacterized protein</fullName>
    </submittedName>
</protein>